<dbReference type="PANTHER" id="PTHR42760">
    <property type="entry name" value="SHORT-CHAIN DEHYDROGENASES/REDUCTASES FAMILY MEMBER"/>
    <property type="match status" value="1"/>
</dbReference>
<evidence type="ECO:0000256" key="1">
    <source>
        <dbReference type="ARBA" id="ARBA00006484"/>
    </source>
</evidence>
<gene>
    <name evidence="3" type="ORF">SAMN04489712_112112</name>
</gene>
<dbReference type="AlphaFoldDB" id="A0A1H6D094"/>
<reference evidence="4" key="1">
    <citation type="submission" date="2016-10" db="EMBL/GenBank/DDBJ databases">
        <authorList>
            <person name="Varghese N."/>
            <person name="Submissions S."/>
        </authorList>
    </citation>
    <scope>NUCLEOTIDE SEQUENCE [LARGE SCALE GENOMIC DNA]</scope>
    <source>
        <strain evidence="4">DSM 43163</strain>
    </source>
</reference>
<dbReference type="InterPro" id="IPR002347">
    <property type="entry name" value="SDR_fam"/>
</dbReference>
<dbReference type="Proteomes" id="UP000236723">
    <property type="component" value="Unassembled WGS sequence"/>
</dbReference>
<evidence type="ECO:0000313" key="4">
    <source>
        <dbReference type="Proteomes" id="UP000236723"/>
    </source>
</evidence>
<protein>
    <submittedName>
        <fullName evidence="3">3-oxoacyl-[acyl-carrier protein] reductase</fullName>
    </submittedName>
</protein>
<comment type="similarity">
    <text evidence="1">Belongs to the short-chain dehydrogenases/reductases (SDR) family.</text>
</comment>
<keyword evidence="4" id="KW-1185">Reference proteome</keyword>
<dbReference type="OrthoDB" id="9803333at2"/>
<dbReference type="PRINTS" id="PR00080">
    <property type="entry name" value="SDRFAMILY"/>
</dbReference>
<dbReference type="FunFam" id="3.40.50.720:FF:000173">
    <property type="entry name" value="3-oxoacyl-[acyl-carrier protein] reductase"/>
    <property type="match status" value="1"/>
</dbReference>
<keyword evidence="2" id="KW-0560">Oxidoreductase</keyword>
<dbReference type="PANTHER" id="PTHR42760:SF133">
    <property type="entry name" value="3-OXOACYL-[ACYL-CARRIER-PROTEIN] REDUCTASE"/>
    <property type="match status" value="1"/>
</dbReference>
<dbReference type="GO" id="GO:0016616">
    <property type="term" value="F:oxidoreductase activity, acting on the CH-OH group of donors, NAD or NADP as acceptor"/>
    <property type="evidence" value="ECO:0007669"/>
    <property type="project" value="TreeGrafter"/>
</dbReference>
<proteinExistence type="inferred from homology"/>
<dbReference type="InterPro" id="IPR036291">
    <property type="entry name" value="NAD(P)-bd_dom_sf"/>
</dbReference>
<name>A0A1H6D094_9ACTN</name>
<dbReference type="InterPro" id="IPR020904">
    <property type="entry name" value="Sc_DH/Rdtase_CS"/>
</dbReference>
<dbReference type="PROSITE" id="PS00061">
    <property type="entry name" value="ADH_SHORT"/>
    <property type="match status" value="1"/>
</dbReference>
<sequence length="244" mass="25425">MALITGASGGIGAATARTLARRGVDVWITYSADEDGARRTAEYCAAQGVRTALSRLDLRSPEDARRLVAQVHGEWGALHVLVNNAGVCPYTAWPDIEPDEWDTVMDINARGTFFLIKEAIALLRRAGGDRAIVNVASLAGQVGGISTSVHYAASKAAVLAMTRSFARLLAGEGIRVNAVSPGPVSTAMTDALDPAVRDGLTGSVPLGRLGRPEDVAHAICLLASPEAAFTTGATYDVNGGLRTD</sequence>
<dbReference type="EMBL" id="FNVO01000012">
    <property type="protein sequence ID" value="SEG78690.1"/>
    <property type="molecule type" value="Genomic_DNA"/>
</dbReference>
<accession>A0A1H6D094</accession>
<dbReference type="Pfam" id="PF13561">
    <property type="entry name" value="adh_short_C2"/>
    <property type="match status" value="1"/>
</dbReference>
<dbReference type="SUPFAM" id="SSF51735">
    <property type="entry name" value="NAD(P)-binding Rossmann-fold domains"/>
    <property type="match status" value="1"/>
</dbReference>
<evidence type="ECO:0000313" key="3">
    <source>
        <dbReference type="EMBL" id="SEG78690.1"/>
    </source>
</evidence>
<dbReference type="Gene3D" id="3.40.50.720">
    <property type="entry name" value="NAD(P)-binding Rossmann-like Domain"/>
    <property type="match status" value="1"/>
</dbReference>
<organism evidence="3 4">
    <name type="scientific">Thermomonospora echinospora</name>
    <dbReference type="NCBI Taxonomy" id="1992"/>
    <lineage>
        <taxon>Bacteria</taxon>
        <taxon>Bacillati</taxon>
        <taxon>Actinomycetota</taxon>
        <taxon>Actinomycetes</taxon>
        <taxon>Streptosporangiales</taxon>
        <taxon>Thermomonosporaceae</taxon>
        <taxon>Thermomonospora</taxon>
    </lineage>
</organism>
<dbReference type="PRINTS" id="PR00081">
    <property type="entry name" value="GDHRDH"/>
</dbReference>
<evidence type="ECO:0000256" key="2">
    <source>
        <dbReference type="ARBA" id="ARBA00023002"/>
    </source>
</evidence>